<evidence type="ECO:0000313" key="2">
    <source>
        <dbReference type="EMBL" id="WAR16897.1"/>
    </source>
</evidence>
<evidence type="ECO:0000313" key="1">
    <source>
        <dbReference type="EMBL" id="WAR14578.1"/>
    </source>
</evidence>
<organism evidence="2 3">
    <name type="scientific">Mya arenaria</name>
    <name type="common">Soft-shell clam</name>
    <dbReference type="NCBI Taxonomy" id="6604"/>
    <lineage>
        <taxon>Eukaryota</taxon>
        <taxon>Metazoa</taxon>
        <taxon>Spiralia</taxon>
        <taxon>Lophotrochozoa</taxon>
        <taxon>Mollusca</taxon>
        <taxon>Bivalvia</taxon>
        <taxon>Autobranchia</taxon>
        <taxon>Heteroconchia</taxon>
        <taxon>Euheterodonta</taxon>
        <taxon>Imparidentia</taxon>
        <taxon>Neoheterodontei</taxon>
        <taxon>Myida</taxon>
        <taxon>Myoidea</taxon>
        <taxon>Myidae</taxon>
        <taxon>Mya</taxon>
    </lineage>
</organism>
<dbReference type="EMBL" id="CP111020">
    <property type="protein sequence ID" value="WAR14578.1"/>
    <property type="molecule type" value="Genomic_DNA"/>
</dbReference>
<dbReference type="Proteomes" id="UP001164746">
    <property type="component" value="Chromosome 9"/>
</dbReference>
<dbReference type="EMBL" id="CP111021">
    <property type="protein sequence ID" value="WAR16897.1"/>
    <property type="molecule type" value="Genomic_DNA"/>
</dbReference>
<name>A0ABY7F402_MYAAR</name>
<reference evidence="2" key="1">
    <citation type="submission" date="2022-11" db="EMBL/GenBank/DDBJ databases">
        <title>Centuries of genome instability and evolution in soft-shell clam transmissible cancer (bioRxiv).</title>
        <authorList>
            <person name="Hart S.F.M."/>
            <person name="Yonemitsu M.A."/>
            <person name="Giersch R.M."/>
            <person name="Beal B.F."/>
            <person name="Arriagada G."/>
            <person name="Davis B.W."/>
            <person name="Ostrander E.A."/>
            <person name="Goff S.P."/>
            <person name="Metzger M.J."/>
        </authorList>
    </citation>
    <scope>NUCLEOTIDE SEQUENCE</scope>
    <source>
        <strain evidence="2">MELC-2E11</strain>
        <tissue evidence="2">Siphon/mantle</tissue>
    </source>
</reference>
<protein>
    <submittedName>
        <fullName evidence="2">Uncharacterized protein</fullName>
    </submittedName>
</protein>
<gene>
    <name evidence="1" type="ORF">MAR_004683</name>
    <name evidence="2" type="ORF">MAR_031491</name>
</gene>
<keyword evidence="3" id="KW-1185">Reference proteome</keyword>
<evidence type="ECO:0000313" key="3">
    <source>
        <dbReference type="Proteomes" id="UP001164746"/>
    </source>
</evidence>
<dbReference type="Proteomes" id="UP001164746">
    <property type="component" value="Chromosome 10"/>
</dbReference>
<feature type="non-terminal residue" evidence="2">
    <location>
        <position position="70"/>
    </location>
</feature>
<sequence>MATRFGLSTQSTSVVFNAWILGQLSIWPHRDTIIKKNMPEDYRNDFPPFPRWYRGENSNTQCTVITKSTV</sequence>
<proteinExistence type="predicted"/>
<accession>A0ABY7F402</accession>